<feature type="region of interest" description="Disordered" evidence="1">
    <location>
        <begin position="1"/>
        <end position="26"/>
    </location>
</feature>
<dbReference type="Proteomes" id="UP000606974">
    <property type="component" value="Unassembled WGS sequence"/>
</dbReference>
<protein>
    <recommendedName>
        <fullName evidence="4">Pyruvate decarboxylase</fullName>
    </recommendedName>
</protein>
<evidence type="ECO:0000313" key="3">
    <source>
        <dbReference type="Proteomes" id="UP000606974"/>
    </source>
</evidence>
<comment type="caution">
    <text evidence="2">The sequence shown here is derived from an EMBL/GenBank/DDBJ whole genome shotgun (WGS) entry which is preliminary data.</text>
</comment>
<organism evidence="2 3">
    <name type="scientific">Endocarpon pusillum</name>
    <dbReference type="NCBI Taxonomy" id="364733"/>
    <lineage>
        <taxon>Eukaryota</taxon>
        <taxon>Fungi</taxon>
        <taxon>Dikarya</taxon>
        <taxon>Ascomycota</taxon>
        <taxon>Pezizomycotina</taxon>
        <taxon>Eurotiomycetes</taxon>
        <taxon>Chaetothyriomycetidae</taxon>
        <taxon>Verrucariales</taxon>
        <taxon>Verrucariaceae</taxon>
        <taxon>Endocarpon</taxon>
    </lineage>
</organism>
<dbReference type="Gene3D" id="3.40.50.970">
    <property type="match status" value="1"/>
</dbReference>
<feature type="compositionally biased region" description="Low complexity" evidence="1">
    <location>
        <begin position="1"/>
        <end position="13"/>
    </location>
</feature>
<dbReference type="AlphaFoldDB" id="A0A8H7ATU7"/>
<reference evidence="2" key="1">
    <citation type="submission" date="2020-02" db="EMBL/GenBank/DDBJ databases">
        <authorList>
            <person name="Palmer J.M."/>
        </authorList>
    </citation>
    <scope>NUCLEOTIDE SEQUENCE</scope>
    <source>
        <strain evidence="2">EPUS1.4</strain>
        <tissue evidence="2">Thallus</tissue>
    </source>
</reference>
<dbReference type="EMBL" id="JAACFV010000009">
    <property type="protein sequence ID" value="KAF7512842.1"/>
    <property type="molecule type" value="Genomic_DNA"/>
</dbReference>
<sequence>MPSLPSIITTTTTAPPPSPSPKSTTVPLTTYLYTRLAQLGCRTLHGVPGDYNLTALDHCSPSPHPHPSNP</sequence>
<gene>
    <name evidence="2" type="ORF">GJ744_011945</name>
</gene>
<accession>A0A8H7ATU7</accession>
<evidence type="ECO:0008006" key="4">
    <source>
        <dbReference type="Google" id="ProtNLM"/>
    </source>
</evidence>
<proteinExistence type="predicted"/>
<keyword evidence="3" id="KW-1185">Reference proteome</keyword>
<name>A0A8H7ATU7_9EURO</name>
<evidence type="ECO:0000256" key="1">
    <source>
        <dbReference type="SAM" id="MobiDB-lite"/>
    </source>
</evidence>
<evidence type="ECO:0000313" key="2">
    <source>
        <dbReference type="EMBL" id="KAF7512842.1"/>
    </source>
</evidence>